<dbReference type="RefSeq" id="WP_133483799.1">
    <property type="nucleotide sequence ID" value="NZ_SNWH01000016.1"/>
</dbReference>
<dbReference type="InterPro" id="IPR026289">
    <property type="entry name" value="SBP_TakP-like"/>
</dbReference>
<dbReference type="OrthoDB" id="9769667at2"/>
<reference evidence="5 6" key="1">
    <citation type="submission" date="2019-03" db="EMBL/GenBank/DDBJ databases">
        <title>Freshwater and sediment microbial communities from various areas in North America, analyzing microbe dynamics in response to fracking.</title>
        <authorList>
            <person name="Lamendella R."/>
        </authorList>
    </citation>
    <scope>NUCLEOTIDE SEQUENCE [LARGE SCALE GENOMIC DNA]</scope>
    <source>
        <strain evidence="5 6">1_TX</strain>
    </source>
</reference>
<dbReference type="Proteomes" id="UP000295150">
    <property type="component" value="Unassembled WGS sequence"/>
</dbReference>
<evidence type="ECO:0000313" key="6">
    <source>
        <dbReference type="Proteomes" id="UP000295150"/>
    </source>
</evidence>
<feature type="binding site" evidence="2">
    <location>
        <position position="148"/>
    </location>
    <ligand>
        <name>substrate</name>
    </ligand>
</feature>
<dbReference type="Gene3D" id="3.40.190.10">
    <property type="entry name" value="Periplasmic binding protein-like II"/>
    <property type="match status" value="1"/>
</dbReference>
<feature type="signal peptide" evidence="4">
    <location>
        <begin position="1"/>
        <end position="21"/>
    </location>
</feature>
<dbReference type="GO" id="GO:0055085">
    <property type="term" value="P:transmembrane transport"/>
    <property type="evidence" value="ECO:0007669"/>
    <property type="project" value="InterPro"/>
</dbReference>
<accession>A0A4R6H7Y9</accession>
<sequence>MKFQKTLLAISVTAFSSAVVASEAVQLDVASAFSTQTFFGKSAQNVSGDLEAMSDGNVSMRVYDPGELIPAFDILSSVSSGAVPAGWSTIAYFGGTIPVANLYGALPFSPTAEAVFSWTFDGDGRELLQSSLDQYGIKVLPCSYIPQEPGGWFNKEINSTEDFQGLSMRISGLGARVLNEFGASTQLIAGDEVYLALERGRVDAAEFSIPEVDNALGLSEIAENYYFPGWHQGAGWLALLINQSVWDGYSDVQQAQFETACRANIQREFSSVIPRQMEVLDDLRAQGVNVERFSDEILSEMHEAWQAVVEEERNENPTFGEAYDSLMNHAAMIEEWYDLQSLPSVR</sequence>
<organism evidence="5 6">
    <name type="scientific">Halomonas ventosae</name>
    <dbReference type="NCBI Taxonomy" id="229007"/>
    <lineage>
        <taxon>Bacteria</taxon>
        <taxon>Pseudomonadati</taxon>
        <taxon>Pseudomonadota</taxon>
        <taxon>Gammaproteobacteria</taxon>
        <taxon>Oceanospirillales</taxon>
        <taxon>Halomonadaceae</taxon>
        <taxon>Halomonas</taxon>
    </lineage>
</organism>
<keyword evidence="6" id="KW-1185">Reference proteome</keyword>
<dbReference type="InterPro" id="IPR018389">
    <property type="entry name" value="DctP_fam"/>
</dbReference>
<evidence type="ECO:0000256" key="1">
    <source>
        <dbReference type="ARBA" id="ARBA00022729"/>
    </source>
</evidence>
<dbReference type="EMBL" id="SNWH01000016">
    <property type="protein sequence ID" value="TDO03615.1"/>
    <property type="molecule type" value="Genomic_DNA"/>
</dbReference>
<evidence type="ECO:0000313" key="5">
    <source>
        <dbReference type="EMBL" id="TDO03615.1"/>
    </source>
</evidence>
<feature type="chain" id="PRO_5021005596" evidence="4">
    <location>
        <begin position="22"/>
        <end position="346"/>
    </location>
</feature>
<dbReference type="Pfam" id="PF03480">
    <property type="entry name" value="DctP"/>
    <property type="match status" value="1"/>
</dbReference>
<evidence type="ECO:0000256" key="3">
    <source>
        <dbReference type="PIRSR" id="PIRSR039026-2"/>
    </source>
</evidence>
<dbReference type="GO" id="GO:0031317">
    <property type="term" value="C:tripartite ATP-independent periplasmic transporter complex"/>
    <property type="evidence" value="ECO:0007669"/>
    <property type="project" value="InterPro"/>
</dbReference>
<dbReference type="PANTHER" id="PTHR33376:SF5">
    <property type="entry name" value="EXTRACYTOPLASMIC SOLUTE RECEPTOR PROTEIN"/>
    <property type="match status" value="1"/>
</dbReference>
<dbReference type="CDD" id="cd13604">
    <property type="entry name" value="PBP2_TRAP_ketoacid_lactate_like"/>
    <property type="match status" value="1"/>
</dbReference>
<dbReference type="GO" id="GO:0046872">
    <property type="term" value="F:metal ion binding"/>
    <property type="evidence" value="ECO:0007669"/>
    <property type="project" value="UniProtKB-KW"/>
</dbReference>
<feature type="binding site" evidence="3">
    <location>
        <position position="206"/>
    </location>
    <ligand>
        <name>substrate</name>
    </ligand>
</feature>
<keyword evidence="3" id="KW-0479">Metal-binding</keyword>
<feature type="binding site" evidence="3">
    <location>
        <position position="232"/>
    </location>
    <ligand>
        <name>substrate</name>
    </ligand>
</feature>
<gene>
    <name evidence="5" type="ORF">DFO68_1163</name>
</gene>
<dbReference type="PIRSF" id="PIRSF039026">
    <property type="entry name" value="SiaP"/>
    <property type="match status" value="1"/>
</dbReference>
<protein>
    <submittedName>
        <fullName evidence="5">TRAP-type mannitol/chloroaromatic compound transport system substrate-binding protein</fullName>
    </submittedName>
</protein>
<evidence type="ECO:0000256" key="2">
    <source>
        <dbReference type="PIRSR" id="PIRSR039026-1"/>
    </source>
</evidence>
<proteinExistence type="predicted"/>
<dbReference type="Gene3D" id="3.40.190.170">
    <property type="entry name" value="Bacterial extracellular solute-binding protein, family 7"/>
    <property type="match status" value="1"/>
</dbReference>
<feature type="binding site" evidence="2">
    <location>
        <position position="169"/>
    </location>
    <ligand>
        <name>substrate</name>
    </ligand>
</feature>
<comment type="caution">
    <text evidence="5">The sequence shown here is derived from an EMBL/GenBank/DDBJ whole genome shotgun (WGS) entry which is preliminary data.</text>
</comment>
<dbReference type="NCBIfam" id="NF037995">
    <property type="entry name" value="TRAP_S1"/>
    <property type="match status" value="1"/>
</dbReference>
<dbReference type="AlphaFoldDB" id="A0A4R6H7Y9"/>
<dbReference type="PANTHER" id="PTHR33376">
    <property type="match status" value="1"/>
</dbReference>
<dbReference type="InterPro" id="IPR038404">
    <property type="entry name" value="TRAP_DctP_sf"/>
</dbReference>
<name>A0A4R6H7Y9_9GAMM</name>
<feature type="binding site" evidence="3">
    <location>
        <position position="207"/>
    </location>
    <ligand>
        <name>Na(+)</name>
        <dbReference type="ChEBI" id="CHEBI:29101"/>
    </ligand>
</feature>
<keyword evidence="1 4" id="KW-0732">Signal</keyword>
<evidence type="ECO:0000256" key="4">
    <source>
        <dbReference type="SAM" id="SignalP"/>
    </source>
</evidence>